<accession>A0A1B2ET04</accession>
<dbReference type="PANTHER" id="PTHR43081">
    <property type="entry name" value="ADENYLATE CYCLASE, TERMINAL-DIFFERENTIATION SPECIFIC-RELATED"/>
    <property type="match status" value="1"/>
</dbReference>
<dbReference type="EMBL" id="CP016617">
    <property type="protein sequence ID" value="ANY83116.1"/>
    <property type="molecule type" value="Genomic_DNA"/>
</dbReference>
<dbReference type="PANTHER" id="PTHR43081:SF19">
    <property type="entry name" value="PH-SENSITIVE ADENYLATE CYCLASE RV1264"/>
    <property type="match status" value="1"/>
</dbReference>
<dbReference type="InterPro" id="IPR029787">
    <property type="entry name" value="Nucleotide_cyclase"/>
</dbReference>
<evidence type="ECO:0008006" key="2">
    <source>
        <dbReference type="Google" id="ProtNLM"/>
    </source>
</evidence>
<name>A0A1B2ET04_9HYPH</name>
<keyword evidence="1" id="KW-0614">Plasmid</keyword>
<organism evidence="1">
    <name type="scientific">Microvirga ossetica</name>
    <dbReference type="NCBI Taxonomy" id="1882682"/>
    <lineage>
        <taxon>Bacteria</taxon>
        <taxon>Pseudomonadati</taxon>
        <taxon>Pseudomonadota</taxon>
        <taxon>Alphaproteobacteria</taxon>
        <taxon>Hyphomicrobiales</taxon>
        <taxon>Methylobacteriaceae</taxon>
        <taxon>Microvirga</taxon>
    </lineage>
</organism>
<evidence type="ECO:0000313" key="1">
    <source>
        <dbReference type="EMBL" id="ANY83116.1"/>
    </source>
</evidence>
<proteinExistence type="predicted"/>
<dbReference type="AlphaFoldDB" id="A0A1B2ET04"/>
<sequence length="95" mass="10126">MATSWVERRLAAILAADVVSYSRLVEQDEAETLSALKALRREVVDPLLAEHHGRIVKLMGDGALAEFGSVVDAVACAVAVQKAVAAKQVDAPTER</sequence>
<reference evidence="1" key="1">
    <citation type="submission" date="2016-07" db="EMBL/GenBank/DDBJ databases">
        <title>Microvirga ossetica sp. nov. a new species of rhizobia isolated from root nodules of the legume species Vicia alpestris Steven originated from North Ossetia region in the Caucasus.</title>
        <authorList>
            <person name="Safronova V.I."/>
            <person name="Kuznetsova I.G."/>
            <person name="Sazanova A.L."/>
            <person name="Belimov A."/>
            <person name="Andronov E."/>
            <person name="Osledkin Y.S."/>
            <person name="Onishchuk O.P."/>
            <person name="Kurchak O.N."/>
            <person name="Shaposhnikov A.I."/>
            <person name="Willems A."/>
            <person name="Tikhonovich I.A."/>
        </authorList>
    </citation>
    <scope>NUCLEOTIDE SEQUENCE [LARGE SCALE GENOMIC DNA]</scope>
    <source>
        <strain evidence="1">V5/3M</strain>
        <plasmid evidence="1">unnamed1</plasmid>
    </source>
</reference>
<dbReference type="SUPFAM" id="SSF55073">
    <property type="entry name" value="Nucleotide cyclase"/>
    <property type="match status" value="1"/>
</dbReference>
<dbReference type="GO" id="GO:0006171">
    <property type="term" value="P:cAMP biosynthetic process"/>
    <property type="evidence" value="ECO:0007669"/>
    <property type="project" value="TreeGrafter"/>
</dbReference>
<dbReference type="GO" id="GO:0009975">
    <property type="term" value="F:cyclase activity"/>
    <property type="evidence" value="ECO:0007669"/>
    <property type="project" value="UniProtKB-ARBA"/>
</dbReference>
<dbReference type="InterPro" id="IPR050697">
    <property type="entry name" value="Adenylyl/Guanylyl_Cyclase_3/4"/>
</dbReference>
<dbReference type="Gene3D" id="3.30.70.1230">
    <property type="entry name" value="Nucleotide cyclase"/>
    <property type="match status" value="1"/>
</dbReference>
<protein>
    <recommendedName>
        <fullName evidence="2">Guanylate cyclase domain-containing protein</fullName>
    </recommendedName>
</protein>
<gene>
    <name evidence="1" type="ORF">BB934_33515</name>
</gene>
<dbReference type="GO" id="GO:0016849">
    <property type="term" value="F:phosphorus-oxygen lyase activity"/>
    <property type="evidence" value="ECO:0007669"/>
    <property type="project" value="UniProtKB-ARBA"/>
</dbReference>
<geneLocation type="plasmid" evidence="1">
    <name>unnamed1</name>
</geneLocation>
<dbReference type="KEGG" id="moc:BB934_33515"/>